<gene>
    <name evidence="2" type="ORF">LshimejAT787_0706370</name>
</gene>
<dbReference type="EMBL" id="BRPK01000007">
    <property type="protein sequence ID" value="GLB40127.1"/>
    <property type="molecule type" value="Genomic_DNA"/>
</dbReference>
<evidence type="ECO:0000313" key="2">
    <source>
        <dbReference type="EMBL" id="GLB40127.1"/>
    </source>
</evidence>
<evidence type="ECO:0000256" key="1">
    <source>
        <dbReference type="SAM" id="MobiDB-lite"/>
    </source>
</evidence>
<dbReference type="OrthoDB" id="3133286at2759"/>
<feature type="compositionally biased region" description="Basic and acidic residues" evidence="1">
    <location>
        <begin position="224"/>
        <end position="239"/>
    </location>
</feature>
<sequence>MAMQDGRGAGTTLAYLAGQAMLITLQQYGIPFAFTGSVACSIYGEALRPTIEKIEIQLLSADIVVSELKHLLARNHPTHFTYHEPSRRLRYRSSTLVTENASRGEIDIVFAASSLEHGAHLCTVDGVPLVPYSILLLQQLHVWDTTAATLEKVKAARGADVLQMLKVFRRREDFQHQPAWDGRLQAASVERVARFFEAHPSHRKEWQRMELMPNRQRKVDAVAKVPEGNKTEPSVHPETRPSPSRIQRPLPQNRHKHPATPSTTPLTLPQPPPETTDAPHSSTVRPASKKSEKLTRMQIRRLAAGTAVHILKAHGFPCAIFGSMACKLFGNPRVPNDVDILVLAPPMHTLQGLPPTQESLKDLLVASAPSQFVLKPARDPDATYRVLWFVPTPNAKPTTHKATKVDVLLPGVMHLPALPASRVFWRGGGPGPDTALPVLPFEVLLLQKLQGWDDHRKAEEERYQAKVEVDVADLEWLLGVGVRRYLRNRERRAGGGGWDDRVLFSEEFETLSRERVAAFCEAHPKWTGMWRGLGFQVP</sequence>
<protein>
    <submittedName>
        <fullName evidence="2">Uncharacterized protein</fullName>
    </submittedName>
</protein>
<evidence type="ECO:0000313" key="3">
    <source>
        <dbReference type="Proteomes" id="UP001063166"/>
    </source>
</evidence>
<dbReference type="Proteomes" id="UP001063166">
    <property type="component" value="Unassembled WGS sequence"/>
</dbReference>
<proteinExistence type="predicted"/>
<reference evidence="2" key="1">
    <citation type="submission" date="2022-07" db="EMBL/GenBank/DDBJ databases">
        <title>The genome of Lyophyllum shimeji provides insight into the initial evolution of ectomycorrhizal fungal genome.</title>
        <authorList>
            <person name="Kobayashi Y."/>
            <person name="Shibata T."/>
            <person name="Hirakawa H."/>
            <person name="Shigenobu S."/>
            <person name="Nishiyama T."/>
            <person name="Yamada A."/>
            <person name="Hasebe M."/>
            <person name="Kawaguchi M."/>
        </authorList>
    </citation>
    <scope>NUCLEOTIDE SEQUENCE</scope>
    <source>
        <strain evidence="2">AT787</strain>
    </source>
</reference>
<feature type="region of interest" description="Disordered" evidence="1">
    <location>
        <begin position="224"/>
        <end position="293"/>
    </location>
</feature>
<dbReference type="AlphaFoldDB" id="A0A9P3PRN2"/>
<keyword evidence="3" id="KW-1185">Reference proteome</keyword>
<dbReference type="InterPro" id="IPR043519">
    <property type="entry name" value="NT_sf"/>
</dbReference>
<name>A0A9P3PRN2_LYOSH</name>
<organism evidence="2 3">
    <name type="scientific">Lyophyllum shimeji</name>
    <name type="common">Hon-shimeji</name>
    <name type="synonym">Tricholoma shimeji</name>
    <dbReference type="NCBI Taxonomy" id="47721"/>
    <lineage>
        <taxon>Eukaryota</taxon>
        <taxon>Fungi</taxon>
        <taxon>Dikarya</taxon>
        <taxon>Basidiomycota</taxon>
        <taxon>Agaricomycotina</taxon>
        <taxon>Agaricomycetes</taxon>
        <taxon>Agaricomycetidae</taxon>
        <taxon>Agaricales</taxon>
        <taxon>Tricholomatineae</taxon>
        <taxon>Lyophyllaceae</taxon>
        <taxon>Lyophyllum</taxon>
    </lineage>
</organism>
<dbReference type="SUPFAM" id="SSF81301">
    <property type="entry name" value="Nucleotidyltransferase"/>
    <property type="match status" value="1"/>
</dbReference>
<comment type="caution">
    <text evidence="2">The sequence shown here is derived from an EMBL/GenBank/DDBJ whole genome shotgun (WGS) entry which is preliminary data.</text>
</comment>
<accession>A0A9P3PRN2</accession>